<gene>
    <name evidence="2" type="ORF">Esi_0178_0040</name>
</gene>
<dbReference type="OrthoDB" id="10320695at2759"/>
<accession>D7FNB8</accession>
<dbReference type="InParanoid" id="D7FNB8"/>
<dbReference type="InterPro" id="IPR011990">
    <property type="entry name" value="TPR-like_helical_dom_sf"/>
</dbReference>
<dbReference type="EMBL" id="FN649750">
    <property type="protein sequence ID" value="CBJ30175.1"/>
    <property type="molecule type" value="Genomic_DNA"/>
</dbReference>
<protein>
    <submittedName>
        <fullName evidence="2">Uncharacterized protein</fullName>
    </submittedName>
</protein>
<proteinExistence type="predicted"/>
<evidence type="ECO:0000313" key="3">
    <source>
        <dbReference type="Proteomes" id="UP000002630"/>
    </source>
</evidence>
<dbReference type="EMBL" id="FN648275">
    <property type="protein sequence ID" value="CBJ30175.1"/>
    <property type="molecule type" value="Genomic_DNA"/>
</dbReference>
<dbReference type="SUPFAM" id="SSF48452">
    <property type="entry name" value="TPR-like"/>
    <property type="match status" value="1"/>
</dbReference>
<dbReference type="Gene3D" id="1.25.40.10">
    <property type="entry name" value="Tetratricopeptide repeat domain"/>
    <property type="match status" value="1"/>
</dbReference>
<reference evidence="2 3" key="1">
    <citation type="journal article" date="2010" name="Nature">
        <title>The Ectocarpus genome and the independent evolution of multicellularity in brown algae.</title>
        <authorList>
            <person name="Cock J.M."/>
            <person name="Sterck L."/>
            <person name="Rouze P."/>
            <person name="Scornet D."/>
            <person name="Allen A.E."/>
            <person name="Amoutzias G."/>
            <person name="Anthouard V."/>
            <person name="Artiguenave F."/>
            <person name="Aury J.M."/>
            <person name="Badger J.H."/>
            <person name="Beszteri B."/>
            <person name="Billiau K."/>
            <person name="Bonnet E."/>
            <person name="Bothwell J.H."/>
            <person name="Bowler C."/>
            <person name="Boyen C."/>
            <person name="Brownlee C."/>
            <person name="Carrano C.J."/>
            <person name="Charrier B."/>
            <person name="Cho G.Y."/>
            <person name="Coelho S.M."/>
            <person name="Collen J."/>
            <person name="Corre E."/>
            <person name="Da Silva C."/>
            <person name="Delage L."/>
            <person name="Delaroque N."/>
            <person name="Dittami S.M."/>
            <person name="Doulbeau S."/>
            <person name="Elias M."/>
            <person name="Farnham G."/>
            <person name="Gachon C.M."/>
            <person name="Gschloessl B."/>
            <person name="Heesch S."/>
            <person name="Jabbari K."/>
            <person name="Jubin C."/>
            <person name="Kawai H."/>
            <person name="Kimura K."/>
            <person name="Kloareg B."/>
            <person name="Kupper F.C."/>
            <person name="Lang D."/>
            <person name="Le Bail A."/>
            <person name="Leblanc C."/>
            <person name="Lerouge P."/>
            <person name="Lohr M."/>
            <person name="Lopez P.J."/>
            <person name="Martens C."/>
            <person name="Maumus F."/>
            <person name="Michel G."/>
            <person name="Miranda-Saavedra D."/>
            <person name="Morales J."/>
            <person name="Moreau H."/>
            <person name="Motomura T."/>
            <person name="Nagasato C."/>
            <person name="Napoli C.A."/>
            <person name="Nelson D.R."/>
            <person name="Nyvall-Collen P."/>
            <person name="Peters A.F."/>
            <person name="Pommier C."/>
            <person name="Potin P."/>
            <person name="Poulain J."/>
            <person name="Quesneville H."/>
            <person name="Read B."/>
            <person name="Rensing S.A."/>
            <person name="Ritter A."/>
            <person name="Rousvoal S."/>
            <person name="Samanta M."/>
            <person name="Samson G."/>
            <person name="Schroeder D.C."/>
            <person name="Segurens B."/>
            <person name="Strittmatter M."/>
            <person name="Tonon T."/>
            <person name="Tregear J.W."/>
            <person name="Valentin K."/>
            <person name="von Dassow P."/>
            <person name="Yamagishi T."/>
            <person name="Van de Peer Y."/>
            <person name="Wincker P."/>
        </authorList>
    </citation>
    <scope>NUCLEOTIDE SEQUENCE [LARGE SCALE GENOMIC DNA]</scope>
    <source>
        <strain evidence="3">Ec32 / CCAP1310/4</strain>
    </source>
</reference>
<sequence>MGKGKKKAGGAASGAGGVGDQKAVRAAVETIVNDAVKLQDSASDLPAPQALAALQAAAAKYREALARLPRHAEAAYNLATCLSEQADSDLNPDMREQMALLSESRSLLESVIEADTSGRGATTALAHHALGNVICAVVEAFEDQRPTVQCADGSVECPSAAARKEHLSLACRHFEASVSITKRLQNQSGEAEEVLIHWGDALSSMMQIVMDDGATAERSSSEHPPPPPPSSLVQEVLGLCSNACSKYSEALASETSSGGSDTDILRLKAGTVVNFLDWALPEALPPEAPIGGSDVGFPAEEILAAGEEAVQALLALDDSSMDGMLAKADLCRLRARTSMLSGASVEEEGARREESVAWFARAATGFPQDAGVLTAAGEGLLEYGRRSMALYQEVAVGSVGQSPYGYGSAPGPAAPHVEGMRMSAITRLQEAGRLLAEACSFDVSDANSPYNAACAFALAGDPGSCFRALSEYCRRLTLAANGSSGKREAARRSLREAGNDVDLEEVRGAPWFVDLLRGTDATLVGSG</sequence>
<organism evidence="2 3">
    <name type="scientific">Ectocarpus siliculosus</name>
    <name type="common">Brown alga</name>
    <name type="synonym">Conferva siliculosa</name>
    <dbReference type="NCBI Taxonomy" id="2880"/>
    <lineage>
        <taxon>Eukaryota</taxon>
        <taxon>Sar</taxon>
        <taxon>Stramenopiles</taxon>
        <taxon>Ochrophyta</taxon>
        <taxon>PX clade</taxon>
        <taxon>Phaeophyceae</taxon>
        <taxon>Ectocarpales</taxon>
        <taxon>Ectocarpaceae</taxon>
        <taxon>Ectocarpus</taxon>
    </lineage>
</organism>
<keyword evidence="3" id="KW-1185">Reference proteome</keyword>
<name>D7FNB8_ECTSI</name>
<dbReference type="Proteomes" id="UP000002630">
    <property type="component" value="Linkage Group LG25"/>
</dbReference>
<evidence type="ECO:0000256" key="1">
    <source>
        <dbReference type="SAM" id="MobiDB-lite"/>
    </source>
</evidence>
<dbReference type="AlphaFoldDB" id="D7FNB8"/>
<feature type="region of interest" description="Disordered" evidence="1">
    <location>
        <begin position="213"/>
        <end position="232"/>
    </location>
</feature>
<evidence type="ECO:0000313" key="2">
    <source>
        <dbReference type="EMBL" id="CBJ30175.1"/>
    </source>
</evidence>